<keyword evidence="3" id="KW-0325">Glycoprotein</keyword>
<keyword evidence="1 4" id="KW-0732">Signal</keyword>
<dbReference type="OrthoDB" id="883622at2"/>
<keyword evidence="2" id="KW-0677">Repeat</keyword>
<evidence type="ECO:0000313" key="6">
    <source>
        <dbReference type="Proteomes" id="UP000295706"/>
    </source>
</evidence>
<dbReference type="Proteomes" id="UP000295706">
    <property type="component" value="Unassembled WGS sequence"/>
</dbReference>
<dbReference type="PROSITE" id="PS51470">
    <property type="entry name" value="FG_GAP"/>
    <property type="match status" value="1"/>
</dbReference>
<comment type="caution">
    <text evidence="5">The sequence shown here is derived from an EMBL/GenBank/DDBJ whole genome shotgun (WGS) entry which is preliminary data.</text>
</comment>
<evidence type="ECO:0000256" key="1">
    <source>
        <dbReference type="ARBA" id="ARBA00022729"/>
    </source>
</evidence>
<reference evidence="5 6" key="1">
    <citation type="submission" date="2019-02" db="EMBL/GenBank/DDBJ databases">
        <title>Arundinibacter roseus gen. nov., sp. nov., a new member of the family Cytophagaceae.</title>
        <authorList>
            <person name="Szuroczki S."/>
            <person name="Khayer B."/>
            <person name="Sproer C."/>
            <person name="Toumi M."/>
            <person name="Szabo A."/>
            <person name="Felfoldi T."/>
            <person name="Schumann P."/>
            <person name="Toth E."/>
        </authorList>
    </citation>
    <scope>NUCLEOTIDE SEQUENCE [LARGE SCALE GENOMIC DNA]</scope>
    <source>
        <strain evidence="5 6">DMA-k-7a</strain>
    </source>
</reference>
<evidence type="ECO:0000256" key="3">
    <source>
        <dbReference type="ARBA" id="ARBA00023180"/>
    </source>
</evidence>
<dbReference type="SMART" id="SM00191">
    <property type="entry name" value="Int_alpha"/>
    <property type="match status" value="3"/>
</dbReference>
<organism evidence="5 6">
    <name type="scientific">Arundinibacter roseus</name>
    <dbReference type="NCBI Taxonomy" id="2070510"/>
    <lineage>
        <taxon>Bacteria</taxon>
        <taxon>Pseudomonadati</taxon>
        <taxon>Bacteroidota</taxon>
        <taxon>Cytophagia</taxon>
        <taxon>Cytophagales</taxon>
        <taxon>Spirosomataceae</taxon>
        <taxon>Arundinibacter</taxon>
    </lineage>
</organism>
<dbReference type="PANTHER" id="PTHR36220">
    <property type="entry name" value="UNNAMED PRODUCT"/>
    <property type="match status" value="1"/>
</dbReference>
<evidence type="ECO:0000256" key="4">
    <source>
        <dbReference type="SAM" id="SignalP"/>
    </source>
</evidence>
<sequence length="466" mass="50817">MIRLFYSLALLICLVSTSKAQIGIGAEPHPSAALDLNATDKAFYPPRVTTAQRIAIENPQAGAFVYDTDKGRMYLYDGQNWYPLTIETNGAHPLIDRFASDGKQQDYFGHSVAIDGDYAIVSAVAHSSFKGQAYIFVREGNTWKEQAVLSFPAGQSGDYFGMSVSISGNYAVVGANRRTVQGVNTEPNYVQGIAVVYVRSGSTWTQQAVLSGSDGALYDGFGTSVCIKGTDIIVGAPYKNQNIGQAYIFSLQNSQWTEQAILRNEQGTSGASFGLSVSISGDHAIVGEPYGFTDELGEAYIYYRSGNSWIMQSRLMKSNSNPDENFGNSVLITDKYAVVSSPSEAYNSGTIIIYQRNGINWNEYTTHLIFSGVPHLNFGKSISISDDYLLVSGQIDDSSIEFDKGRVYLFKIEEFNTTLVKQFSNTSPPNSNFGHSVGISGSSFIIGEYYFDSGRGKVAFGTVDNF</sequence>
<accession>A0A4R4KKE3</accession>
<evidence type="ECO:0008006" key="7">
    <source>
        <dbReference type="Google" id="ProtNLM"/>
    </source>
</evidence>
<keyword evidence="6" id="KW-1185">Reference proteome</keyword>
<protein>
    <recommendedName>
        <fullName evidence="7">PKD domain-containing protein</fullName>
    </recommendedName>
</protein>
<name>A0A4R4KKE3_9BACT</name>
<dbReference type="InterPro" id="IPR028994">
    <property type="entry name" value="Integrin_alpha_N"/>
</dbReference>
<dbReference type="PANTHER" id="PTHR36220:SF1">
    <property type="entry name" value="GAMMA TUBULIN COMPLEX COMPONENT C-TERMINAL DOMAIN-CONTAINING PROTEIN"/>
    <property type="match status" value="1"/>
</dbReference>
<evidence type="ECO:0000313" key="5">
    <source>
        <dbReference type="EMBL" id="TDB67416.1"/>
    </source>
</evidence>
<dbReference type="Pfam" id="PF14312">
    <property type="entry name" value="FG-GAP_2"/>
    <property type="match status" value="4"/>
</dbReference>
<dbReference type="SUPFAM" id="SSF69318">
    <property type="entry name" value="Integrin alpha N-terminal domain"/>
    <property type="match status" value="1"/>
</dbReference>
<dbReference type="InterPro" id="IPR013517">
    <property type="entry name" value="FG-GAP"/>
</dbReference>
<dbReference type="AlphaFoldDB" id="A0A4R4KKE3"/>
<feature type="signal peptide" evidence="4">
    <location>
        <begin position="1"/>
        <end position="20"/>
    </location>
</feature>
<dbReference type="InterPro" id="IPR013519">
    <property type="entry name" value="Int_alpha_beta-p"/>
</dbReference>
<feature type="chain" id="PRO_5020640031" description="PKD domain-containing protein" evidence="4">
    <location>
        <begin position="21"/>
        <end position="466"/>
    </location>
</feature>
<dbReference type="RefSeq" id="WP_132115377.1">
    <property type="nucleotide sequence ID" value="NZ_SMJU01000003.1"/>
</dbReference>
<dbReference type="EMBL" id="SMJU01000003">
    <property type="protein sequence ID" value="TDB67416.1"/>
    <property type="molecule type" value="Genomic_DNA"/>
</dbReference>
<evidence type="ECO:0000256" key="2">
    <source>
        <dbReference type="ARBA" id="ARBA00022737"/>
    </source>
</evidence>
<proteinExistence type="predicted"/>
<dbReference type="Gene3D" id="2.130.10.130">
    <property type="entry name" value="Integrin alpha, N-terminal"/>
    <property type="match status" value="2"/>
</dbReference>
<gene>
    <name evidence="5" type="ORF">EZE20_05580</name>
</gene>